<dbReference type="AlphaFoldDB" id="A0AA36H552"/>
<dbReference type="Gene3D" id="1.20.58.390">
    <property type="entry name" value="Neurotransmitter-gated ion-channel transmembrane domain"/>
    <property type="match status" value="1"/>
</dbReference>
<dbReference type="Pfam" id="PF02931">
    <property type="entry name" value="Neur_chan_LBD"/>
    <property type="match status" value="1"/>
</dbReference>
<evidence type="ECO:0000256" key="2">
    <source>
        <dbReference type="ARBA" id="ARBA00022692"/>
    </source>
</evidence>
<dbReference type="CDD" id="cd18989">
    <property type="entry name" value="LGIC_ECD_cation"/>
    <property type="match status" value="1"/>
</dbReference>
<comment type="caution">
    <text evidence="7">The sequence shown here is derived from an EMBL/GenBank/DDBJ whole genome shotgun (WGS) entry which is preliminary data.</text>
</comment>
<dbReference type="GO" id="GO:0005230">
    <property type="term" value="F:extracellular ligand-gated monoatomic ion channel activity"/>
    <property type="evidence" value="ECO:0007669"/>
    <property type="project" value="InterPro"/>
</dbReference>
<dbReference type="InterPro" id="IPR038050">
    <property type="entry name" value="Neuro_actylchol_rec"/>
</dbReference>
<dbReference type="GO" id="GO:0016020">
    <property type="term" value="C:membrane"/>
    <property type="evidence" value="ECO:0007669"/>
    <property type="project" value="UniProtKB-SubCell"/>
</dbReference>
<reference evidence="7" key="1">
    <citation type="submission" date="2023-07" db="EMBL/GenBank/DDBJ databases">
        <authorList>
            <consortium name="CYATHOMIX"/>
        </authorList>
    </citation>
    <scope>NUCLEOTIDE SEQUENCE</scope>
    <source>
        <strain evidence="7">N/A</strain>
    </source>
</reference>
<evidence type="ECO:0000256" key="5">
    <source>
        <dbReference type="RuleBase" id="RU000687"/>
    </source>
</evidence>
<dbReference type="Proteomes" id="UP001176961">
    <property type="component" value="Unassembled WGS sequence"/>
</dbReference>
<keyword evidence="2 5" id="KW-0812">Transmembrane</keyword>
<dbReference type="SUPFAM" id="SSF63712">
    <property type="entry name" value="Nicotinic receptor ligand binding domain-like"/>
    <property type="match status" value="1"/>
</dbReference>
<dbReference type="InterPro" id="IPR006201">
    <property type="entry name" value="Neur_channel"/>
</dbReference>
<name>A0AA36H552_CYLNA</name>
<evidence type="ECO:0000259" key="6">
    <source>
        <dbReference type="Pfam" id="PF02931"/>
    </source>
</evidence>
<keyword evidence="5" id="KW-0732">Signal</keyword>
<gene>
    <name evidence="7" type="ORF">CYNAS_LOCUS16166</name>
</gene>
<feature type="domain" description="Neurotransmitter-gated ion-channel ligand-binding" evidence="6">
    <location>
        <begin position="66"/>
        <end position="248"/>
    </location>
</feature>
<organism evidence="7 8">
    <name type="scientific">Cylicocyclus nassatus</name>
    <name type="common">Nematode worm</name>
    <dbReference type="NCBI Taxonomy" id="53992"/>
    <lineage>
        <taxon>Eukaryota</taxon>
        <taxon>Metazoa</taxon>
        <taxon>Ecdysozoa</taxon>
        <taxon>Nematoda</taxon>
        <taxon>Chromadorea</taxon>
        <taxon>Rhabditida</taxon>
        <taxon>Rhabditina</taxon>
        <taxon>Rhabditomorpha</taxon>
        <taxon>Strongyloidea</taxon>
        <taxon>Strongylidae</taxon>
        <taxon>Cylicocyclus</taxon>
    </lineage>
</organism>
<accession>A0AA36H552</accession>
<comment type="similarity">
    <text evidence="5">Belongs to the ligand-gated ion channel (TC 1.A.9) family.</text>
</comment>
<feature type="transmembrane region" description="Helical" evidence="5">
    <location>
        <begin position="312"/>
        <end position="336"/>
    </location>
</feature>
<keyword evidence="5" id="KW-0406">Ion transport</keyword>
<dbReference type="PROSITE" id="PS00236">
    <property type="entry name" value="NEUROTR_ION_CHANNEL"/>
    <property type="match status" value="1"/>
</dbReference>
<protein>
    <recommendedName>
        <fullName evidence="6">Neurotransmitter-gated ion-channel ligand-binding domain-containing protein</fullName>
    </recommendedName>
</protein>
<feature type="transmembrane region" description="Helical" evidence="5">
    <location>
        <begin position="285"/>
        <end position="306"/>
    </location>
</feature>
<evidence type="ECO:0000313" key="7">
    <source>
        <dbReference type="EMBL" id="CAJ0604183.1"/>
    </source>
</evidence>
<keyword evidence="4 5" id="KW-0472">Membrane</keyword>
<evidence type="ECO:0000256" key="4">
    <source>
        <dbReference type="ARBA" id="ARBA00023136"/>
    </source>
</evidence>
<evidence type="ECO:0000256" key="3">
    <source>
        <dbReference type="ARBA" id="ARBA00022989"/>
    </source>
</evidence>
<keyword evidence="5" id="KW-0407">Ion channel</keyword>
<evidence type="ECO:0000256" key="1">
    <source>
        <dbReference type="ARBA" id="ARBA00004141"/>
    </source>
</evidence>
<feature type="chain" id="PRO_5041483589" description="Neurotransmitter-gated ion-channel ligand-binding domain-containing protein" evidence="5">
    <location>
        <begin position="19"/>
        <end position="384"/>
    </location>
</feature>
<proteinExistence type="inferred from homology"/>
<keyword evidence="8" id="KW-1185">Reference proteome</keyword>
<feature type="transmembrane region" description="Helical" evidence="5">
    <location>
        <begin position="251"/>
        <end position="273"/>
    </location>
</feature>
<keyword evidence="3 5" id="KW-1133">Transmembrane helix</keyword>
<feature type="transmembrane region" description="Helical" evidence="5">
    <location>
        <begin position="362"/>
        <end position="383"/>
    </location>
</feature>
<dbReference type="InterPro" id="IPR018000">
    <property type="entry name" value="Neurotransmitter_ion_chnl_CS"/>
</dbReference>
<keyword evidence="5" id="KW-0813">Transport</keyword>
<dbReference type="Gene3D" id="2.70.170.10">
    <property type="entry name" value="Neurotransmitter-gated ion-channel ligand-binding domain"/>
    <property type="match status" value="1"/>
</dbReference>
<dbReference type="EMBL" id="CATQJL010000305">
    <property type="protein sequence ID" value="CAJ0604183.1"/>
    <property type="molecule type" value="Genomic_DNA"/>
</dbReference>
<dbReference type="InterPro" id="IPR036719">
    <property type="entry name" value="Neuro-gated_channel_TM_sf"/>
</dbReference>
<dbReference type="SUPFAM" id="SSF90112">
    <property type="entry name" value="Neurotransmitter-gated ion-channel transmembrane pore"/>
    <property type="match status" value="1"/>
</dbReference>
<dbReference type="PRINTS" id="PR00252">
    <property type="entry name" value="NRIONCHANNEL"/>
</dbReference>
<dbReference type="GO" id="GO:0004888">
    <property type="term" value="F:transmembrane signaling receptor activity"/>
    <property type="evidence" value="ECO:0007669"/>
    <property type="project" value="InterPro"/>
</dbReference>
<evidence type="ECO:0000313" key="8">
    <source>
        <dbReference type="Proteomes" id="UP001176961"/>
    </source>
</evidence>
<feature type="signal peptide" evidence="5">
    <location>
        <begin position="1"/>
        <end position="18"/>
    </location>
</feature>
<sequence length="384" mass="43999">MLLLATIYLLGCTTYVLAECPINDRKSYFNEQLRLHNTLFKDYVPKLPAIAMQEPNSTADNGNFPRFEVLLTLVYMKLIQMVEPEQKVEFLFEYSMKWRDERLEWNPEDYCGLDNIYVSRLDVWIPDITIVDAHSSADYRDDYNKFVHISSIHNIYPDEPTVCALDVQNFPFDRQECAINMMSQLYSMREYGIKLAFAPALLNNKTAFDNMGNEEWRIKNVTTMRVHHDIGYEDPVEISSFVILMKRSPSFYITMIITPSFVINILSIFGVFLKSADSMGKLGMALTNIMSLTFILGILATALPKTKGLPKIAIYIMGNLLIMVFALTTTLVLPYVKRFLSGLGESSTASSKRKLESKLHRLAEYALFVLFEIANLVNFIVLIT</sequence>
<dbReference type="InterPro" id="IPR036734">
    <property type="entry name" value="Neur_chan_lig-bd_sf"/>
</dbReference>
<dbReference type="InterPro" id="IPR006202">
    <property type="entry name" value="Neur_chan_lig-bd"/>
</dbReference>
<dbReference type="PANTHER" id="PTHR18945">
    <property type="entry name" value="NEUROTRANSMITTER GATED ION CHANNEL"/>
    <property type="match status" value="1"/>
</dbReference>
<comment type="subcellular location">
    <subcellularLocation>
        <location evidence="1">Membrane</location>
        <topology evidence="1">Multi-pass membrane protein</topology>
    </subcellularLocation>
</comment>